<keyword evidence="2" id="KW-1185">Reference proteome</keyword>
<name>A0AAD7B3J9_9AGAR</name>
<evidence type="ECO:0000313" key="2">
    <source>
        <dbReference type="Proteomes" id="UP001221142"/>
    </source>
</evidence>
<dbReference type="Proteomes" id="UP001221142">
    <property type="component" value="Unassembled WGS sequence"/>
</dbReference>
<gene>
    <name evidence="1" type="ORF">FB45DRAFT_702687</name>
</gene>
<evidence type="ECO:0000313" key="1">
    <source>
        <dbReference type="EMBL" id="KAJ7609497.1"/>
    </source>
</evidence>
<dbReference type="EMBL" id="JARKIF010000040">
    <property type="protein sequence ID" value="KAJ7609497.1"/>
    <property type="molecule type" value="Genomic_DNA"/>
</dbReference>
<accession>A0AAD7B3J9</accession>
<proteinExistence type="predicted"/>
<sequence>YWSLDPTGTEGLTPEEAKQMGFPNFELDIKIRGFYWADDLYAGMWEFYTSKGYDPETLDVARDLGYPLCEISCEKEELHAYCKFRFTNADVS</sequence>
<reference evidence="1" key="1">
    <citation type="submission" date="2023-03" db="EMBL/GenBank/DDBJ databases">
        <title>Massive genome expansion in bonnet fungi (Mycena s.s.) driven by repeated elements and novel gene families across ecological guilds.</title>
        <authorList>
            <consortium name="Lawrence Berkeley National Laboratory"/>
            <person name="Harder C.B."/>
            <person name="Miyauchi S."/>
            <person name="Viragh M."/>
            <person name="Kuo A."/>
            <person name="Thoen E."/>
            <person name="Andreopoulos B."/>
            <person name="Lu D."/>
            <person name="Skrede I."/>
            <person name="Drula E."/>
            <person name="Henrissat B."/>
            <person name="Morin E."/>
            <person name="Kohler A."/>
            <person name="Barry K."/>
            <person name="LaButti K."/>
            <person name="Morin E."/>
            <person name="Salamov A."/>
            <person name="Lipzen A."/>
            <person name="Mereny Z."/>
            <person name="Hegedus B."/>
            <person name="Baldrian P."/>
            <person name="Stursova M."/>
            <person name="Weitz H."/>
            <person name="Taylor A."/>
            <person name="Grigoriev I.V."/>
            <person name="Nagy L.G."/>
            <person name="Martin F."/>
            <person name="Kauserud H."/>
        </authorList>
    </citation>
    <scope>NUCLEOTIDE SEQUENCE</scope>
    <source>
        <strain evidence="1">9284</strain>
    </source>
</reference>
<protein>
    <submittedName>
        <fullName evidence="1">Uncharacterized protein</fullName>
    </submittedName>
</protein>
<dbReference type="AlphaFoldDB" id="A0AAD7B3J9"/>
<organism evidence="1 2">
    <name type="scientific">Roridomyces roridus</name>
    <dbReference type="NCBI Taxonomy" id="1738132"/>
    <lineage>
        <taxon>Eukaryota</taxon>
        <taxon>Fungi</taxon>
        <taxon>Dikarya</taxon>
        <taxon>Basidiomycota</taxon>
        <taxon>Agaricomycotina</taxon>
        <taxon>Agaricomycetes</taxon>
        <taxon>Agaricomycetidae</taxon>
        <taxon>Agaricales</taxon>
        <taxon>Marasmiineae</taxon>
        <taxon>Mycenaceae</taxon>
        <taxon>Roridomyces</taxon>
    </lineage>
</organism>
<feature type="non-terminal residue" evidence="1">
    <location>
        <position position="1"/>
    </location>
</feature>
<feature type="non-terminal residue" evidence="1">
    <location>
        <position position="92"/>
    </location>
</feature>
<comment type="caution">
    <text evidence="1">The sequence shown here is derived from an EMBL/GenBank/DDBJ whole genome shotgun (WGS) entry which is preliminary data.</text>
</comment>